<comment type="caution">
    <text evidence="2">The sequence shown here is derived from an EMBL/GenBank/DDBJ whole genome shotgun (WGS) entry which is preliminary data.</text>
</comment>
<dbReference type="Gene3D" id="2.30.30.30">
    <property type="match status" value="1"/>
</dbReference>
<dbReference type="GO" id="GO:0045901">
    <property type="term" value="P:positive regulation of translational elongation"/>
    <property type="evidence" value="ECO:0007669"/>
    <property type="project" value="InterPro"/>
</dbReference>
<dbReference type="EMBL" id="CAJVPG010000250">
    <property type="protein sequence ID" value="CAG8383575.1"/>
    <property type="molecule type" value="Genomic_DNA"/>
</dbReference>
<proteinExistence type="predicted"/>
<dbReference type="OrthoDB" id="9975114at2759"/>
<dbReference type="AlphaFoldDB" id="A0A9W4JCZ3"/>
<dbReference type="InterPro" id="IPR014722">
    <property type="entry name" value="Rib_uL2_dom2"/>
</dbReference>
<dbReference type="Proteomes" id="UP001152649">
    <property type="component" value="Unassembled WGS sequence"/>
</dbReference>
<organism evidence="2 3">
    <name type="scientific">Penicillium salamii</name>
    <dbReference type="NCBI Taxonomy" id="1612424"/>
    <lineage>
        <taxon>Eukaryota</taxon>
        <taxon>Fungi</taxon>
        <taxon>Dikarya</taxon>
        <taxon>Ascomycota</taxon>
        <taxon>Pezizomycotina</taxon>
        <taxon>Eurotiomycetes</taxon>
        <taxon>Eurotiomycetidae</taxon>
        <taxon>Eurotiales</taxon>
        <taxon>Aspergillaceae</taxon>
        <taxon>Penicillium</taxon>
    </lineage>
</organism>
<protein>
    <recommendedName>
        <fullName evidence="1">Translation initiation factor 5A-like N-terminal domain-containing protein</fullName>
    </recommendedName>
</protein>
<feature type="domain" description="Translation initiation factor 5A-like N-terminal" evidence="1">
    <location>
        <begin position="14"/>
        <end position="46"/>
    </location>
</feature>
<dbReference type="Pfam" id="PF21485">
    <property type="entry name" value="IF5A-like_N"/>
    <property type="match status" value="1"/>
</dbReference>
<dbReference type="SUPFAM" id="SSF50249">
    <property type="entry name" value="Nucleic acid-binding proteins"/>
    <property type="match status" value="1"/>
</dbReference>
<dbReference type="InterPro" id="IPR001884">
    <property type="entry name" value="IF5A-like"/>
</dbReference>
<dbReference type="GO" id="GO:0003746">
    <property type="term" value="F:translation elongation factor activity"/>
    <property type="evidence" value="ECO:0007669"/>
    <property type="project" value="InterPro"/>
</dbReference>
<gene>
    <name evidence="2" type="ORF">PSALAMII_LOCUS5990</name>
</gene>
<keyword evidence="3" id="KW-1185">Reference proteome</keyword>
<dbReference type="InterPro" id="IPR048670">
    <property type="entry name" value="IF5A-like_N"/>
</dbReference>
<sequence>MGYYDDEQPILSDKTLEIPCSSIKLADFIILQGRPCQVIKISTSTTTGIPIYRGVDAVTGQFYEASPSQSSPSTMLGPKFKLYKLLDIHDGCITAMTETGNVKQGLNPMKASGVFQRCQTALEKDCPQVMLHVLNDGGSELVVDVKELD</sequence>
<dbReference type="GO" id="GO:0003723">
    <property type="term" value="F:RNA binding"/>
    <property type="evidence" value="ECO:0007669"/>
    <property type="project" value="InterPro"/>
</dbReference>
<evidence type="ECO:0000313" key="2">
    <source>
        <dbReference type="EMBL" id="CAG8383575.1"/>
    </source>
</evidence>
<name>A0A9W4JCZ3_9EURO</name>
<dbReference type="GO" id="GO:0043022">
    <property type="term" value="F:ribosome binding"/>
    <property type="evidence" value="ECO:0007669"/>
    <property type="project" value="InterPro"/>
</dbReference>
<dbReference type="PANTHER" id="PTHR11673">
    <property type="entry name" value="TRANSLATION INITIATION FACTOR 5A FAMILY MEMBER"/>
    <property type="match status" value="1"/>
</dbReference>
<dbReference type="SUPFAM" id="SSF50104">
    <property type="entry name" value="Translation proteins SH3-like domain"/>
    <property type="match status" value="1"/>
</dbReference>
<accession>A0A9W4JCZ3</accession>
<evidence type="ECO:0000259" key="1">
    <source>
        <dbReference type="Pfam" id="PF21485"/>
    </source>
</evidence>
<dbReference type="InterPro" id="IPR008991">
    <property type="entry name" value="Translation_prot_SH3-like_sf"/>
</dbReference>
<reference evidence="2" key="1">
    <citation type="submission" date="2021-07" db="EMBL/GenBank/DDBJ databases">
        <authorList>
            <person name="Branca A.L. A."/>
        </authorList>
    </citation>
    <scope>NUCLEOTIDE SEQUENCE</scope>
</reference>
<dbReference type="Gene3D" id="2.40.50.140">
    <property type="entry name" value="Nucleic acid-binding proteins"/>
    <property type="match status" value="1"/>
</dbReference>
<dbReference type="InterPro" id="IPR012340">
    <property type="entry name" value="NA-bd_OB-fold"/>
</dbReference>
<evidence type="ECO:0000313" key="3">
    <source>
        <dbReference type="Proteomes" id="UP001152649"/>
    </source>
</evidence>